<dbReference type="KEGG" id="pht:BLM14_14855"/>
<evidence type="ECO:0000256" key="1">
    <source>
        <dbReference type="SAM" id="MobiDB-lite"/>
    </source>
</evidence>
<proteinExistence type="predicted"/>
<dbReference type="EMBL" id="MZMT01000053">
    <property type="protein sequence ID" value="PIO42342.1"/>
    <property type="molecule type" value="Genomic_DNA"/>
</dbReference>
<sequence length="64" mass="7199">MTSSSKSPNSEQINREKRRSEQLRANLARRKQQSRSRRAGNADERDEGIVAADEKPPGSSQEES</sequence>
<evidence type="ECO:0000313" key="3">
    <source>
        <dbReference type="Proteomes" id="UP000232163"/>
    </source>
</evidence>
<organism evidence="2 3">
    <name type="scientific">Phyllobacterium zundukense</name>
    <dbReference type="NCBI Taxonomy" id="1867719"/>
    <lineage>
        <taxon>Bacteria</taxon>
        <taxon>Pseudomonadati</taxon>
        <taxon>Pseudomonadota</taxon>
        <taxon>Alphaproteobacteria</taxon>
        <taxon>Hyphomicrobiales</taxon>
        <taxon>Phyllobacteriaceae</taxon>
        <taxon>Phyllobacterium</taxon>
    </lineage>
</organism>
<reference evidence="3" key="1">
    <citation type="journal article" date="2017" name="Int J Environ Stud">
        <title>Does the Miocene-Pliocene relict legume Oxytropis triphylla form nitrogen-fixing nodules with a combination of bacterial strains?</title>
        <authorList>
            <person name="Safronova V."/>
            <person name="Belimov A."/>
            <person name="Sazanova A."/>
            <person name="Kuznetsova I."/>
            <person name="Popova J."/>
            <person name="Andronov E."/>
            <person name="Verkhozina A."/>
            <person name="Tikhonovich I."/>
        </authorList>
    </citation>
    <scope>NUCLEOTIDE SEQUENCE [LARGE SCALE GENOMIC DNA]</scope>
    <source>
        <strain evidence="3">Tri-38</strain>
    </source>
</reference>
<feature type="region of interest" description="Disordered" evidence="1">
    <location>
        <begin position="1"/>
        <end position="64"/>
    </location>
</feature>
<name>A0A2N9VS74_9HYPH</name>
<gene>
    <name evidence="2" type="ORF">B5P45_25310</name>
</gene>
<dbReference type="Proteomes" id="UP000232163">
    <property type="component" value="Unassembled WGS sequence"/>
</dbReference>
<evidence type="ECO:0000313" key="2">
    <source>
        <dbReference type="EMBL" id="PIO42342.1"/>
    </source>
</evidence>
<comment type="caution">
    <text evidence="2">The sequence shown here is derived from an EMBL/GenBank/DDBJ whole genome shotgun (WGS) entry which is preliminary data.</text>
</comment>
<feature type="compositionally biased region" description="Basic residues" evidence="1">
    <location>
        <begin position="27"/>
        <end position="38"/>
    </location>
</feature>
<evidence type="ECO:0008006" key="4">
    <source>
        <dbReference type="Google" id="ProtNLM"/>
    </source>
</evidence>
<feature type="compositionally biased region" description="Basic and acidic residues" evidence="1">
    <location>
        <begin position="13"/>
        <end position="22"/>
    </location>
</feature>
<feature type="compositionally biased region" description="Polar residues" evidence="1">
    <location>
        <begin position="1"/>
        <end position="12"/>
    </location>
</feature>
<accession>A0A2N9VS74</accession>
<dbReference type="AlphaFoldDB" id="A0A2N9VS74"/>
<protein>
    <recommendedName>
        <fullName evidence="4">DUF4169 domain-containing protein</fullName>
    </recommendedName>
</protein>
<keyword evidence="3" id="KW-1185">Reference proteome</keyword>
<dbReference type="RefSeq" id="WP_100000144.1">
    <property type="nucleotide sequence ID" value="NZ_CP017940.1"/>
</dbReference>